<feature type="region of interest" description="Disordered" evidence="1">
    <location>
        <begin position="27"/>
        <end position="72"/>
    </location>
</feature>
<dbReference type="InParanoid" id="Q7URW7"/>
<sequence length="72" mass="8592">MNCRLSAVEKSMKSRFQMRFRFQNAPRQRNLKRETHCQQTNPFEGIGFAKENRERSGRNVTLSSRRTSRKKS</sequence>
<protein>
    <submittedName>
        <fullName evidence="2">Uncharacterized protein</fullName>
    </submittedName>
</protein>
<reference evidence="2 3" key="1">
    <citation type="journal article" date="2003" name="Proc. Natl. Acad. Sci. U.S.A.">
        <title>Complete genome sequence of the marine planctomycete Pirellula sp. strain 1.</title>
        <authorList>
            <person name="Gloeckner F.O."/>
            <person name="Kube M."/>
            <person name="Bauer M."/>
            <person name="Teeling H."/>
            <person name="Lombardot T."/>
            <person name="Ludwig W."/>
            <person name="Gade D."/>
            <person name="Beck A."/>
            <person name="Borzym K."/>
            <person name="Heitmann K."/>
            <person name="Rabus R."/>
            <person name="Schlesner H."/>
            <person name="Amann R."/>
            <person name="Reinhardt R."/>
        </authorList>
    </citation>
    <scope>NUCLEOTIDE SEQUENCE [LARGE SCALE GENOMIC DNA]</scope>
    <source>
        <strain evidence="3">DSM 10527 / NCIMB 13988 / SH1</strain>
    </source>
</reference>
<evidence type="ECO:0000256" key="1">
    <source>
        <dbReference type="SAM" id="MobiDB-lite"/>
    </source>
</evidence>
<dbReference type="AlphaFoldDB" id="Q7URW7"/>
<dbReference type="HOGENOM" id="CLU_2719632_0_0_0"/>
<organism evidence="2 3">
    <name type="scientific">Rhodopirellula baltica (strain DSM 10527 / NCIMB 13988 / SH1)</name>
    <dbReference type="NCBI Taxonomy" id="243090"/>
    <lineage>
        <taxon>Bacteria</taxon>
        <taxon>Pseudomonadati</taxon>
        <taxon>Planctomycetota</taxon>
        <taxon>Planctomycetia</taxon>
        <taxon>Pirellulales</taxon>
        <taxon>Pirellulaceae</taxon>
        <taxon>Rhodopirellula</taxon>
    </lineage>
</organism>
<evidence type="ECO:0000313" key="2">
    <source>
        <dbReference type="EMBL" id="CAD74220.1"/>
    </source>
</evidence>
<name>Q7URW7_RHOBA</name>
<dbReference type="EnsemblBacteria" id="CAD74220">
    <property type="protein sequence ID" value="CAD74220"/>
    <property type="gene ID" value="RB5412"/>
</dbReference>
<gene>
    <name evidence="2" type="ordered locus">RB5412</name>
</gene>
<dbReference type="EMBL" id="BX294142">
    <property type="protein sequence ID" value="CAD74220.1"/>
    <property type="molecule type" value="Genomic_DNA"/>
</dbReference>
<proteinExistence type="predicted"/>
<dbReference type="STRING" id="243090.RB5412"/>
<keyword evidence="3" id="KW-1185">Reference proteome</keyword>
<dbReference type="KEGG" id="rba:RB5412"/>
<dbReference type="Proteomes" id="UP000001025">
    <property type="component" value="Chromosome"/>
</dbReference>
<evidence type="ECO:0000313" key="3">
    <source>
        <dbReference type="Proteomes" id="UP000001025"/>
    </source>
</evidence>
<accession>Q7URW7</accession>